<dbReference type="Proteomes" id="UP000000784">
    <property type="component" value="Chromosome"/>
</dbReference>
<dbReference type="InterPro" id="IPR000259">
    <property type="entry name" value="Adhesion_dom_fimbrial"/>
</dbReference>
<dbReference type="HOGENOM" id="CLU_058392_6_1_4"/>
<protein>
    <submittedName>
        <fullName evidence="6">Fimbrial protein</fullName>
    </submittedName>
</protein>
<accession>A9C0S8</accession>
<evidence type="ECO:0000256" key="2">
    <source>
        <dbReference type="ARBA" id="ARBA00006671"/>
    </source>
</evidence>
<keyword evidence="3" id="KW-0732">Signal</keyword>
<reference evidence="6 7" key="1">
    <citation type="journal article" date="2004" name="Appl. Environ. Microbiol.">
        <title>Mineralization of individual congeners of linear alkylbenzenesulfonate by defined pairs of heterotrophic bacteria.</title>
        <authorList>
            <person name="Schleheck D."/>
            <person name="Knepper T.P."/>
            <person name="Fischer K."/>
            <person name="Cook A.M."/>
        </authorList>
    </citation>
    <scope>NUCLEOTIDE SEQUENCE [LARGE SCALE GENOMIC DNA]</scope>
    <source>
        <strain evidence="7">DSM 14801 / SPH-1</strain>
    </source>
</reference>
<comment type="subcellular location">
    <subcellularLocation>
        <location evidence="1">Fimbrium</location>
    </subcellularLocation>
</comment>
<organism evidence="6 7">
    <name type="scientific">Delftia acidovorans (strain DSM 14801 / SPH-1)</name>
    <dbReference type="NCBI Taxonomy" id="398578"/>
    <lineage>
        <taxon>Bacteria</taxon>
        <taxon>Pseudomonadati</taxon>
        <taxon>Pseudomonadota</taxon>
        <taxon>Betaproteobacteria</taxon>
        <taxon>Burkholderiales</taxon>
        <taxon>Comamonadaceae</taxon>
        <taxon>Delftia</taxon>
    </lineage>
</organism>
<dbReference type="KEGG" id="dac:Daci_5763"/>
<dbReference type="Pfam" id="PF00419">
    <property type="entry name" value="Fimbrial"/>
    <property type="match status" value="1"/>
</dbReference>
<dbReference type="STRING" id="398578.Daci_5763"/>
<evidence type="ECO:0000256" key="4">
    <source>
        <dbReference type="ARBA" id="ARBA00023263"/>
    </source>
</evidence>
<gene>
    <name evidence="6" type="ordered locus">Daci_5763</name>
</gene>
<comment type="similarity">
    <text evidence="2">Belongs to the fimbrial protein family.</text>
</comment>
<dbReference type="PANTHER" id="PTHR33420:SF12">
    <property type="entry name" value="FIMBRIN-LIKE PROTEIN FIMI-RELATED"/>
    <property type="match status" value="1"/>
</dbReference>
<keyword evidence="7" id="KW-1185">Reference proteome</keyword>
<dbReference type="PANTHER" id="PTHR33420">
    <property type="entry name" value="FIMBRIAL SUBUNIT ELFA-RELATED"/>
    <property type="match status" value="1"/>
</dbReference>
<evidence type="ECO:0000259" key="5">
    <source>
        <dbReference type="Pfam" id="PF00419"/>
    </source>
</evidence>
<name>A9C0S8_DELAS</name>
<dbReference type="InterPro" id="IPR050263">
    <property type="entry name" value="Bact_Fimbrial_Adh_Pro"/>
</dbReference>
<evidence type="ECO:0000313" key="7">
    <source>
        <dbReference type="Proteomes" id="UP000000784"/>
    </source>
</evidence>
<evidence type="ECO:0000313" key="6">
    <source>
        <dbReference type="EMBL" id="ABX38391.1"/>
    </source>
</evidence>
<evidence type="ECO:0000256" key="1">
    <source>
        <dbReference type="ARBA" id="ARBA00004561"/>
    </source>
</evidence>
<keyword evidence="4" id="KW-0281">Fimbrium</keyword>
<dbReference type="GO" id="GO:0009289">
    <property type="term" value="C:pilus"/>
    <property type="evidence" value="ECO:0007669"/>
    <property type="project" value="UniProtKB-SubCell"/>
</dbReference>
<dbReference type="eggNOG" id="COG3539">
    <property type="taxonomic scope" value="Bacteria"/>
</dbReference>
<feature type="domain" description="Fimbrial-type adhesion" evidence="5">
    <location>
        <begin position="238"/>
        <end position="396"/>
    </location>
</feature>
<dbReference type="EMBL" id="CP000884">
    <property type="protein sequence ID" value="ABX38391.1"/>
    <property type="molecule type" value="Genomic_DNA"/>
</dbReference>
<dbReference type="Gene3D" id="2.60.40.3310">
    <property type="match status" value="1"/>
</dbReference>
<evidence type="ECO:0000256" key="3">
    <source>
        <dbReference type="ARBA" id="ARBA00022729"/>
    </source>
</evidence>
<dbReference type="GO" id="GO:0043709">
    <property type="term" value="P:cell adhesion involved in single-species biofilm formation"/>
    <property type="evidence" value="ECO:0007669"/>
    <property type="project" value="TreeGrafter"/>
</dbReference>
<dbReference type="AlphaFoldDB" id="A9C0S8"/>
<reference evidence="7" key="2">
    <citation type="submission" date="2007-11" db="EMBL/GenBank/DDBJ databases">
        <title>Complete sequence of Delftia acidovorans DSM 14801 / SPH-1.</title>
        <authorList>
            <person name="Copeland A."/>
            <person name="Lucas S."/>
            <person name="Lapidus A."/>
            <person name="Barry K."/>
            <person name="Glavina del Rio T."/>
            <person name="Dalin E."/>
            <person name="Tice H."/>
            <person name="Pitluck S."/>
            <person name="Lowry S."/>
            <person name="Clum A."/>
            <person name="Schmutz J."/>
            <person name="Larimer F."/>
            <person name="Land M."/>
            <person name="Hauser L."/>
            <person name="Kyrpides N."/>
            <person name="Kim E."/>
            <person name="Schleheck D."/>
            <person name="Richardson P."/>
        </authorList>
    </citation>
    <scope>NUCLEOTIDE SEQUENCE [LARGE SCALE GENOMIC DNA]</scope>
    <source>
        <strain evidence="7">DSM 14801 / SPH-1</strain>
    </source>
</reference>
<dbReference type="InterPro" id="IPR036937">
    <property type="entry name" value="Adhesion_dom_fimbrial_sf"/>
</dbReference>
<sequence length="396" mass="41933">MLSFPAPHYSLKSSIKLLRDIFENHTSAMDRISIMHFSCIPSFVLRVRRLALIALPFLIAFSAATMNTNAFAGGVFSPTSSSISLPEEITVPGNYANGSTLWKSTATVFNLKAVLNTAFEYDVSKAVVFANVQSGTKTPGYNNVYGTNIPGIGIRWWATWRGPSAPNGRTMPITTESENHSGALGYFWNSSYPQDVWFELVKTGSVSAGTLTGSGMNVEMRFQCPGCIAGNVNLSGRTRVVVGPSCSVAASTISVPMGAVPILRFTGLQSTSIPQHFDITLECKGGAPESVLRPHITLTDANDTSNQSTVLTLSQATSGGKPVATGIGIQILKDGTALGYGPDSNVPGNTNQWSAGTIAQGVAQFKIPLTAKYVQTAAAVTTGQANGRATFTLNYQ</sequence>
<dbReference type="Gene3D" id="2.60.40.1090">
    <property type="entry name" value="Fimbrial-type adhesion domain"/>
    <property type="match status" value="1"/>
</dbReference>
<proteinExistence type="inferred from homology"/>
<dbReference type="SUPFAM" id="SSF49401">
    <property type="entry name" value="Bacterial adhesins"/>
    <property type="match status" value="1"/>
</dbReference>
<dbReference type="InterPro" id="IPR008966">
    <property type="entry name" value="Adhesion_dom_sf"/>
</dbReference>